<keyword evidence="3" id="KW-1185">Reference proteome</keyword>
<keyword evidence="1" id="KW-1133">Transmembrane helix</keyword>
<organism evidence="2 3">
    <name type="scientific">Hathewaya limosa</name>
    <name type="common">Clostridium limosum</name>
    <dbReference type="NCBI Taxonomy" id="1536"/>
    <lineage>
        <taxon>Bacteria</taxon>
        <taxon>Bacillati</taxon>
        <taxon>Bacillota</taxon>
        <taxon>Clostridia</taxon>
        <taxon>Eubacteriales</taxon>
        <taxon>Clostridiaceae</taxon>
        <taxon>Hathewaya</taxon>
    </lineage>
</organism>
<keyword evidence="1" id="KW-0812">Transmembrane</keyword>
<protein>
    <recommendedName>
        <fullName evidence="4">Mercury transporter</fullName>
    </recommendedName>
</protein>
<proteinExistence type="predicted"/>
<evidence type="ECO:0000256" key="1">
    <source>
        <dbReference type="SAM" id="Phobius"/>
    </source>
</evidence>
<reference evidence="2 3" key="1">
    <citation type="submission" date="2023-07" db="EMBL/GenBank/DDBJ databases">
        <title>Genomic Encyclopedia of Type Strains, Phase IV (KMG-IV): sequencing the most valuable type-strain genomes for metagenomic binning, comparative biology and taxonomic classification.</title>
        <authorList>
            <person name="Goeker M."/>
        </authorList>
    </citation>
    <scope>NUCLEOTIDE SEQUENCE [LARGE SCALE GENOMIC DNA]</scope>
    <source>
        <strain evidence="2 3">DSM 1400</strain>
    </source>
</reference>
<comment type="caution">
    <text evidence="2">The sequence shown here is derived from an EMBL/GenBank/DDBJ whole genome shotgun (WGS) entry which is preliminary data.</text>
</comment>
<dbReference type="EMBL" id="JAUSWN010000005">
    <property type="protein sequence ID" value="MDQ0479081.1"/>
    <property type="molecule type" value="Genomic_DNA"/>
</dbReference>
<keyword evidence="1" id="KW-0472">Membrane</keyword>
<evidence type="ECO:0000313" key="3">
    <source>
        <dbReference type="Proteomes" id="UP001224418"/>
    </source>
</evidence>
<name>A0ABU0JS47_HATLI</name>
<evidence type="ECO:0008006" key="4">
    <source>
        <dbReference type="Google" id="ProtNLM"/>
    </source>
</evidence>
<feature type="transmembrane region" description="Helical" evidence="1">
    <location>
        <begin position="12"/>
        <end position="28"/>
    </location>
</feature>
<accession>A0ABU0JS47</accession>
<gene>
    <name evidence="2" type="ORF">QOZ93_000810</name>
</gene>
<evidence type="ECO:0000313" key="2">
    <source>
        <dbReference type="EMBL" id="MDQ0479081.1"/>
    </source>
</evidence>
<sequence length="70" mass="8250">MDLVKEMADAFMILIRVGSGFRIVYCFIRMGASEEESAMYKKRAKNTLIFYILAESIWQIKNIILQYYTL</sequence>
<dbReference type="RefSeq" id="WP_307355193.1">
    <property type="nucleotide sequence ID" value="NZ_BAAACJ010000009.1"/>
</dbReference>
<dbReference type="Proteomes" id="UP001224418">
    <property type="component" value="Unassembled WGS sequence"/>
</dbReference>